<comment type="cofactor">
    <cofactor evidence="8">
        <name>Zn(2+)</name>
        <dbReference type="ChEBI" id="CHEBI:29105"/>
    </cofactor>
    <text evidence="8">Binds 1 zinc ion per subunit.</text>
</comment>
<dbReference type="Gene3D" id="3.30.1490.190">
    <property type="match status" value="1"/>
</dbReference>
<evidence type="ECO:0000313" key="11">
    <source>
        <dbReference type="Proteomes" id="UP000662904"/>
    </source>
</evidence>
<evidence type="ECO:0000256" key="8">
    <source>
        <dbReference type="PIRSR" id="PIRSR602481-1"/>
    </source>
</evidence>
<dbReference type="AlphaFoldDB" id="A0A8A0RNP7"/>
<proteinExistence type="inferred from homology"/>
<feature type="binding site" evidence="8">
    <location>
        <position position="103"/>
    </location>
    <ligand>
        <name>Zn(2+)</name>
        <dbReference type="ChEBI" id="CHEBI:29105"/>
    </ligand>
</feature>
<dbReference type="GO" id="GO:0000976">
    <property type="term" value="F:transcription cis-regulatory region binding"/>
    <property type="evidence" value="ECO:0007669"/>
    <property type="project" value="TreeGrafter"/>
</dbReference>
<dbReference type="GO" id="GO:0003700">
    <property type="term" value="F:DNA-binding transcription factor activity"/>
    <property type="evidence" value="ECO:0007669"/>
    <property type="project" value="InterPro"/>
</dbReference>
<name>A0A8A0RNP7_9FIRM</name>
<keyword evidence="7" id="KW-0804">Transcription</keyword>
<feature type="binding site" evidence="8">
    <location>
        <position position="140"/>
    </location>
    <ligand>
        <name>Zn(2+)</name>
        <dbReference type="ChEBI" id="CHEBI:29105"/>
    </ligand>
</feature>
<accession>A0A8A0RNP7</accession>
<dbReference type="CDD" id="cd07153">
    <property type="entry name" value="Fur_like"/>
    <property type="match status" value="1"/>
</dbReference>
<evidence type="ECO:0000256" key="1">
    <source>
        <dbReference type="ARBA" id="ARBA00007957"/>
    </source>
</evidence>
<evidence type="ECO:0000256" key="2">
    <source>
        <dbReference type="ARBA" id="ARBA00022491"/>
    </source>
</evidence>
<keyword evidence="9" id="KW-0408">Iron</keyword>
<evidence type="ECO:0000256" key="7">
    <source>
        <dbReference type="ARBA" id="ARBA00023163"/>
    </source>
</evidence>
<protein>
    <submittedName>
        <fullName evidence="10">Ferric uptake regulation protein</fullName>
    </submittedName>
</protein>
<dbReference type="SUPFAM" id="SSF46785">
    <property type="entry name" value="Winged helix' DNA-binding domain"/>
    <property type="match status" value="1"/>
</dbReference>
<feature type="binding site" evidence="8">
    <location>
        <position position="100"/>
    </location>
    <ligand>
        <name>Zn(2+)</name>
        <dbReference type="ChEBI" id="CHEBI:29105"/>
    </ligand>
</feature>
<dbReference type="InterPro" id="IPR036388">
    <property type="entry name" value="WH-like_DNA-bd_sf"/>
</dbReference>
<evidence type="ECO:0000256" key="9">
    <source>
        <dbReference type="PIRSR" id="PIRSR602481-2"/>
    </source>
</evidence>
<evidence type="ECO:0000256" key="5">
    <source>
        <dbReference type="ARBA" id="ARBA00023015"/>
    </source>
</evidence>
<keyword evidence="2" id="KW-0678">Repressor</keyword>
<dbReference type="InterPro" id="IPR036390">
    <property type="entry name" value="WH_DNA-bd_sf"/>
</dbReference>
<dbReference type="KEGG" id="kme:H0A61_02413"/>
<keyword evidence="11" id="KW-1185">Reference proteome</keyword>
<dbReference type="PANTHER" id="PTHR33202:SF7">
    <property type="entry name" value="FERRIC UPTAKE REGULATION PROTEIN"/>
    <property type="match status" value="1"/>
</dbReference>
<dbReference type="GO" id="GO:0008270">
    <property type="term" value="F:zinc ion binding"/>
    <property type="evidence" value="ECO:0007669"/>
    <property type="project" value="TreeGrafter"/>
</dbReference>
<dbReference type="FunFam" id="1.10.10.10:FF:000051">
    <property type="entry name" value="Fur family transcriptional regulator"/>
    <property type="match status" value="1"/>
</dbReference>
<feature type="binding site" evidence="9">
    <location>
        <position position="132"/>
    </location>
    <ligand>
        <name>Fe cation</name>
        <dbReference type="ChEBI" id="CHEBI:24875"/>
    </ligand>
</feature>
<feature type="binding site" evidence="9">
    <location>
        <position position="94"/>
    </location>
    <ligand>
        <name>Fe cation</name>
        <dbReference type="ChEBI" id="CHEBI:24875"/>
    </ligand>
</feature>
<gene>
    <name evidence="10" type="primary">fur</name>
    <name evidence="10" type="ORF">H0A61_02413</name>
</gene>
<dbReference type="PANTHER" id="PTHR33202">
    <property type="entry name" value="ZINC UPTAKE REGULATION PROTEIN"/>
    <property type="match status" value="1"/>
</dbReference>
<evidence type="ECO:0000313" key="10">
    <source>
        <dbReference type="EMBL" id="QSQ10021.1"/>
    </source>
</evidence>
<dbReference type="Pfam" id="PF01475">
    <property type="entry name" value="FUR"/>
    <property type="match status" value="1"/>
</dbReference>
<dbReference type="InterPro" id="IPR002481">
    <property type="entry name" value="FUR"/>
</dbReference>
<evidence type="ECO:0000256" key="6">
    <source>
        <dbReference type="ARBA" id="ARBA00023125"/>
    </source>
</evidence>
<dbReference type="RefSeq" id="WP_206707345.1">
    <property type="nucleotide sequence ID" value="NZ_CP059066.1"/>
</dbReference>
<reference evidence="10" key="1">
    <citation type="submission" date="2020-07" db="EMBL/GenBank/DDBJ databases">
        <title>Koleobacter methoxysyntrophicus gen. nov., sp. nov., a novel anaerobic bacterium isolated from deep subsurface oil field and proposal of Koleobacterales ord. nov. in the phylum Firmicutes.</title>
        <authorList>
            <person name="Sakamoto S."/>
            <person name="Tamaki H."/>
        </authorList>
    </citation>
    <scope>NUCLEOTIDE SEQUENCE</scope>
    <source>
        <strain evidence="10">NRmbB1</strain>
    </source>
</reference>
<comment type="cofactor">
    <cofactor evidence="9">
        <name>Mn(2+)</name>
        <dbReference type="ChEBI" id="CHEBI:29035"/>
    </cofactor>
    <cofactor evidence="9">
        <name>Fe(2+)</name>
        <dbReference type="ChEBI" id="CHEBI:29033"/>
    </cofactor>
    <text evidence="9">Binds 1 Mn(2+) or Fe(2+) ion per subunit.</text>
</comment>
<dbReference type="InterPro" id="IPR043135">
    <property type="entry name" value="Fur_C"/>
</dbReference>
<dbReference type="GO" id="GO:1900376">
    <property type="term" value="P:regulation of secondary metabolite biosynthetic process"/>
    <property type="evidence" value="ECO:0007669"/>
    <property type="project" value="TreeGrafter"/>
</dbReference>
<organism evidence="10 11">
    <name type="scientific">Koleobacter methoxysyntrophicus</name>
    <dbReference type="NCBI Taxonomy" id="2751313"/>
    <lineage>
        <taxon>Bacteria</taxon>
        <taxon>Bacillati</taxon>
        <taxon>Bacillota</taxon>
        <taxon>Clostridia</taxon>
        <taxon>Koleobacterales</taxon>
        <taxon>Koleobacteraceae</taxon>
        <taxon>Koleobacter</taxon>
    </lineage>
</organism>
<feature type="binding site" evidence="8">
    <location>
        <position position="143"/>
    </location>
    <ligand>
        <name>Zn(2+)</name>
        <dbReference type="ChEBI" id="CHEBI:29105"/>
    </ligand>
</feature>
<keyword evidence="6" id="KW-0238">DNA-binding</keyword>
<keyword evidence="5" id="KW-0805">Transcription regulation</keyword>
<dbReference type="GO" id="GO:0045892">
    <property type="term" value="P:negative regulation of DNA-templated transcription"/>
    <property type="evidence" value="ECO:0007669"/>
    <property type="project" value="TreeGrafter"/>
</dbReference>
<evidence type="ECO:0000256" key="4">
    <source>
        <dbReference type="ARBA" id="ARBA00022833"/>
    </source>
</evidence>
<dbReference type="Gene3D" id="1.10.10.10">
    <property type="entry name" value="Winged helix-like DNA-binding domain superfamily/Winged helix DNA-binding domain"/>
    <property type="match status" value="1"/>
</dbReference>
<evidence type="ECO:0000256" key="3">
    <source>
        <dbReference type="ARBA" id="ARBA00022723"/>
    </source>
</evidence>
<dbReference type="EMBL" id="CP059066">
    <property type="protein sequence ID" value="QSQ10021.1"/>
    <property type="molecule type" value="Genomic_DNA"/>
</dbReference>
<dbReference type="Proteomes" id="UP000662904">
    <property type="component" value="Chromosome"/>
</dbReference>
<keyword evidence="4 8" id="KW-0862">Zinc</keyword>
<sequence>MNEDKIEEIERKLKERDYKLTSQRRATLDVLLESQSKHLNTEEIYNLVKTKYPDIGLATVYRTLQLLDELDIIHKLNFGDGCYRYELNLQQQHHHHHLICLKCGEVFEFGDDLLETLEENIEKTSNFKIVDHRVKFFGYCSKCQTKE</sequence>
<comment type="similarity">
    <text evidence="1">Belongs to the Fur family.</text>
</comment>
<keyword evidence="3 8" id="KW-0479">Metal-binding</keyword>
<feature type="binding site" evidence="9">
    <location>
        <position position="115"/>
    </location>
    <ligand>
        <name>Fe cation</name>
        <dbReference type="ChEBI" id="CHEBI:24875"/>
    </ligand>
</feature>